<reference evidence="11 12" key="1">
    <citation type="submission" date="2015-07" db="EMBL/GenBank/DDBJ databases">
        <title>Draft genome sequences of 17 French Clostridium botulinum group III.</title>
        <authorList>
            <person name="Woudstra C."/>
            <person name="Le Marechal C."/>
            <person name="Souillard R."/>
            <person name="Bayon-Auboyer M.-H."/>
            <person name="Dessouter D."/>
            <person name="Fach P."/>
        </authorList>
    </citation>
    <scope>NUCLEOTIDE SEQUENCE [LARGE SCALE GENOMIC DNA]</scope>
    <source>
        <strain evidence="11 12">12LNRI-CD</strain>
    </source>
</reference>
<dbReference type="Pfam" id="PF00512">
    <property type="entry name" value="HisKA"/>
    <property type="match status" value="1"/>
</dbReference>
<keyword evidence="8" id="KW-0902">Two-component regulatory system</keyword>
<dbReference type="SUPFAM" id="SSF55785">
    <property type="entry name" value="PYP-like sensor domain (PAS domain)"/>
    <property type="match status" value="2"/>
</dbReference>
<evidence type="ECO:0000256" key="6">
    <source>
        <dbReference type="ARBA" id="ARBA00022777"/>
    </source>
</evidence>
<dbReference type="PROSITE" id="PS50109">
    <property type="entry name" value="HIS_KIN"/>
    <property type="match status" value="1"/>
</dbReference>
<dbReference type="EMBL" id="LGVR01000043">
    <property type="protein sequence ID" value="KOA86989.1"/>
    <property type="molecule type" value="Genomic_DNA"/>
</dbReference>
<dbReference type="InterPro" id="IPR035965">
    <property type="entry name" value="PAS-like_dom_sf"/>
</dbReference>
<dbReference type="GO" id="GO:0000155">
    <property type="term" value="F:phosphorelay sensor kinase activity"/>
    <property type="evidence" value="ECO:0007669"/>
    <property type="project" value="InterPro"/>
</dbReference>
<dbReference type="SMART" id="SM00387">
    <property type="entry name" value="HATPase_c"/>
    <property type="match status" value="1"/>
</dbReference>
<comment type="catalytic activity">
    <reaction evidence="1">
        <text>ATP + protein L-histidine = ADP + protein N-phospho-L-histidine.</text>
        <dbReference type="EC" id="2.7.13.3"/>
    </reaction>
</comment>
<dbReference type="GO" id="GO:0005524">
    <property type="term" value="F:ATP binding"/>
    <property type="evidence" value="ECO:0007669"/>
    <property type="project" value="UniProtKB-KW"/>
</dbReference>
<proteinExistence type="predicted"/>
<evidence type="ECO:0000259" key="10">
    <source>
        <dbReference type="PROSITE" id="PS50112"/>
    </source>
</evidence>
<dbReference type="SMART" id="SM00388">
    <property type="entry name" value="HisKA"/>
    <property type="match status" value="1"/>
</dbReference>
<evidence type="ECO:0000256" key="1">
    <source>
        <dbReference type="ARBA" id="ARBA00000085"/>
    </source>
</evidence>
<evidence type="ECO:0000256" key="4">
    <source>
        <dbReference type="ARBA" id="ARBA00022679"/>
    </source>
</evidence>
<evidence type="ECO:0000313" key="11">
    <source>
        <dbReference type="EMBL" id="KOA86989.1"/>
    </source>
</evidence>
<dbReference type="Gene3D" id="3.30.450.20">
    <property type="entry name" value="PAS domain"/>
    <property type="match status" value="2"/>
</dbReference>
<keyword evidence="7" id="KW-0067">ATP-binding</keyword>
<accession>A0A9Q1UYC0</accession>
<evidence type="ECO:0000259" key="9">
    <source>
        <dbReference type="PROSITE" id="PS50109"/>
    </source>
</evidence>
<name>A0A9Q1UYC0_CLOBO</name>
<dbReference type="InterPro" id="IPR036890">
    <property type="entry name" value="HATPase_C_sf"/>
</dbReference>
<dbReference type="InterPro" id="IPR000014">
    <property type="entry name" value="PAS"/>
</dbReference>
<dbReference type="SMART" id="SM00091">
    <property type="entry name" value="PAS"/>
    <property type="match status" value="2"/>
</dbReference>
<dbReference type="PANTHER" id="PTHR43547:SF2">
    <property type="entry name" value="HYBRID SIGNAL TRANSDUCTION HISTIDINE KINASE C"/>
    <property type="match status" value="1"/>
</dbReference>
<dbReference type="FunFam" id="3.30.565.10:FF:000037">
    <property type="entry name" value="Hybrid sensor histidine kinase/response regulator"/>
    <property type="match status" value="1"/>
</dbReference>
<dbReference type="SMART" id="SM00086">
    <property type="entry name" value="PAC"/>
    <property type="match status" value="2"/>
</dbReference>
<protein>
    <recommendedName>
        <fullName evidence="2">histidine kinase</fullName>
        <ecNumber evidence="2">2.7.13.3</ecNumber>
    </recommendedName>
</protein>
<dbReference type="PRINTS" id="PR00344">
    <property type="entry name" value="BCTRLSENSOR"/>
</dbReference>
<dbReference type="Proteomes" id="UP000037540">
    <property type="component" value="Unassembled WGS sequence"/>
</dbReference>
<dbReference type="EC" id="2.7.13.3" evidence="2"/>
<dbReference type="InterPro" id="IPR036097">
    <property type="entry name" value="HisK_dim/P_sf"/>
</dbReference>
<organism evidence="11 12">
    <name type="scientific">Clostridium botulinum</name>
    <dbReference type="NCBI Taxonomy" id="1491"/>
    <lineage>
        <taxon>Bacteria</taxon>
        <taxon>Bacillati</taxon>
        <taxon>Bacillota</taxon>
        <taxon>Clostridia</taxon>
        <taxon>Eubacteriales</taxon>
        <taxon>Clostridiaceae</taxon>
        <taxon>Clostridium</taxon>
    </lineage>
</organism>
<dbReference type="Gene3D" id="3.30.565.10">
    <property type="entry name" value="Histidine kinase-like ATPase, C-terminal domain"/>
    <property type="match status" value="1"/>
</dbReference>
<dbReference type="AlphaFoldDB" id="A0A9Q1UYC0"/>
<dbReference type="InterPro" id="IPR004358">
    <property type="entry name" value="Sig_transdc_His_kin-like_C"/>
</dbReference>
<dbReference type="Pfam" id="PF13426">
    <property type="entry name" value="PAS_9"/>
    <property type="match status" value="2"/>
</dbReference>
<dbReference type="PROSITE" id="PS50112">
    <property type="entry name" value="PAS"/>
    <property type="match status" value="1"/>
</dbReference>
<dbReference type="SUPFAM" id="SSF55874">
    <property type="entry name" value="ATPase domain of HSP90 chaperone/DNA topoisomerase II/histidine kinase"/>
    <property type="match status" value="1"/>
</dbReference>
<dbReference type="CDD" id="cd16922">
    <property type="entry name" value="HATPase_EvgS-ArcB-TorS-like"/>
    <property type="match status" value="1"/>
</dbReference>
<dbReference type="GO" id="GO:0006355">
    <property type="term" value="P:regulation of DNA-templated transcription"/>
    <property type="evidence" value="ECO:0007669"/>
    <property type="project" value="InterPro"/>
</dbReference>
<dbReference type="NCBIfam" id="TIGR00229">
    <property type="entry name" value="sensory_box"/>
    <property type="match status" value="2"/>
</dbReference>
<dbReference type="InterPro" id="IPR003661">
    <property type="entry name" value="HisK_dim/P_dom"/>
</dbReference>
<dbReference type="CDD" id="cd00082">
    <property type="entry name" value="HisKA"/>
    <property type="match status" value="1"/>
</dbReference>
<gene>
    <name evidence="11" type="ORF">ADU74_07850</name>
</gene>
<feature type="domain" description="Histidine kinase" evidence="9">
    <location>
        <begin position="295"/>
        <end position="519"/>
    </location>
</feature>
<dbReference type="Pfam" id="PF02518">
    <property type="entry name" value="HATPase_c"/>
    <property type="match status" value="1"/>
</dbReference>
<dbReference type="InterPro" id="IPR003594">
    <property type="entry name" value="HATPase_dom"/>
</dbReference>
<dbReference type="PANTHER" id="PTHR43547">
    <property type="entry name" value="TWO-COMPONENT HISTIDINE KINASE"/>
    <property type="match status" value="1"/>
</dbReference>
<dbReference type="InterPro" id="IPR005467">
    <property type="entry name" value="His_kinase_dom"/>
</dbReference>
<keyword evidence="4" id="KW-0808">Transferase</keyword>
<comment type="caution">
    <text evidence="11">The sequence shown here is derived from an EMBL/GenBank/DDBJ whole genome shotgun (WGS) entry which is preliminary data.</text>
</comment>
<evidence type="ECO:0000256" key="7">
    <source>
        <dbReference type="ARBA" id="ARBA00022840"/>
    </source>
</evidence>
<keyword evidence="3" id="KW-0597">Phosphoprotein</keyword>
<keyword evidence="6 11" id="KW-0418">Kinase</keyword>
<dbReference type="Gene3D" id="1.10.287.130">
    <property type="match status" value="1"/>
</dbReference>
<evidence type="ECO:0000313" key="12">
    <source>
        <dbReference type="Proteomes" id="UP000037540"/>
    </source>
</evidence>
<dbReference type="CDD" id="cd00130">
    <property type="entry name" value="PAS"/>
    <property type="match status" value="2"/>
</dbReference>
<evidence type="ECO:0000256" key="5">
    <source>
        <dbReference type="ARBA" id="ARBA00022741"/>
    </source>
</evidence>
<dbReference type="InterPro" id="IPR001610">
    <property type="entry name" value="PAC"/>
</dbReference>
<keyword evidence="5" id="KW-0547">Nucleotide-binding</keyword>
<dbReference type="RefSeq" id="WP_013724538.1">
    <property type="nucleotide sequence ID" value="NZ_LGVP01000010.1"/>
</dbReference>
<sequence>MSISVNDFQHVDEFIHEDEEFYRNLIKILPDAVFFEKDKKIIFANDEGIKLLDGIEKKDIIGKEVEEFIHSNFIKILDLNKEKNLNSVKSHNENIIEQKIVTLNNKIIDVEVKSIYLFNKNREQIKVVIVRDITERKRYEKALRDSEYLHRKLTQMLPVGVFIHDYDIVEFANKTCLNILGIKDEKDLLNKSIFKFIHKGKIRDSKQRLKTIFEYGEKTLPEFYNKVVRQNGEIIDVETWSTTFYDENKLKILSVFRDVTEYLEIENIKQKSNENKKLLDKEREFNKIRTEFFANLSHELKTPLNVILSSQQLLALYLRNGEFAGIDYEKIEKHLKTLKQNSNRLLRLIDNLIDITRIDSGFFSLNLQNHNIVTIIEDITLSVVEYIKNKDIKLIFDTDIEEKLTLCDEDKIERIILNLLSNAVKFTPKGGRIKVNIHDDGDSLRITVRDNGIGIPKDKIHIIFDRFRQVDTSFTRISEGSGIGLSLVKALVEMHNGTISVESEYGEGSEFIIYFPINKQITSKLINQNNNLDNSLKEHKLKKVEIEFSDIYNI</sequence>
<dbReference type="SUPFAM" id="SSF47384">
    <property type="entry name" value="Homodimeric domain of signal transducing histidine kinase"/>
    <property type="match status" value="1"/>
</dbReference>
<feature type="domain" description="PAS" evidence="10">
    <location>
        <begin position="18"/>
        <end position="99"/>
    </location>
</feature>
<evidence type="ECO:0000256" key="2">
    <source>
        <dbReference type="ARBA" id="ARBA00012438"/>
    </source>
</evidence>
<evidence type="ECO:0000256" key="8">
    <source>
        <dbReference type="ARBA" id="ARBA00023012"/>
    </source>
</evidence>
<evidence type="ECO:0000256" key="3">
    <source>
        <dbReference type="ARBA" id="ARBA00022553"/>
    </source>
</evidence>